<dbReference type="Gene3D" id="3.40.50.150">
    <property type="entry name" value="Vaccinia Virus protein VP39"/>
    <property type="match status" value="1"/>
</dbReference>
<evidence type="ECO:0000256" key="6">
    <source>
        <dbReference type="SAM" id="MobiDB-lite"/>
    </source>
</evidence>
<keyword evidence="3" id="KW-0808">Transferase</keyword>
<dbReference type="Pfam" id="PF02475">
    <property type="entry name" value="TRM5-TYW2_MTfase"/>
    <property type="match status" value="1"/>
</dbReference>
<dbReference type="AlphaFoldDB" id="A0AAU9JW67"/>
<keyword evidence="4" id="KW-0949">S-adenosyl-L-methionine</keyword>
<gene>
    <name evidence="8" type="ORF">BSTOLATCC_MIC47963</name>
</gene>
<proteinExistence type="predicted"/>
<feature type="compositionally biased region" description="Polar residues" evidence="6">
    <location>
        <begin position="456"/>
        <end position="466"/>
    </location>
</feature>
<accession>A0AAU9JW67</accession>
<comment type="caution">
    <text evidence="8">The sequence shown here is derived from an EMBL/GenBank/DDBJ whole genome shotgun (WGS) entry which is preliminary data.</text>
</comment>
<dbReference type="GO" id="GO:0002939">
    <property type="term" value="P:tRNA N1-guanine methylation"/>
    <property type="evidence" value="ECO:0007669"/>
    <property type="project" value="TreeGrafter"/>
</dbReference>
<dbReference type="Proteomes" id="UP001162131">
    <property type="component" value="Unassembled WGS sequence"/>
</dbReference>
<dbReference type="SUPFAM" id="SSF53335">
    <property type="entry name" value="S-adenosyl-L-methionine-dependent methyltransferases"/>
    <property type="match status" value="1"/>
</dbReference>
<organism evidence="8 9">
    <name type="scientific">Blepharisma stoltei</name>
    <dbReference type="NCBI Taxonomy" id="1481888"/>
    <lineage>
        <taxon>Eukaryota</taxon>
        <taxon>Sar</taxon>
        <taxon>Alveolata</taxon>
        <taxon>Ciliophora</taxon>
        <taxon>Postciliodesmatophora</taxon>
        <taxon>Heterotrichea</taxon>
        <taxon>Heterotrichida</taxon>
        <taxon>Blepharismidae</taxon>
        <taxon>Blepharisma</taxon>
    </lineage>
</organism>
<sequence length="476" mass="54233">MDLIRLDKERFNSHLCVKAIKVSISQVSTYLLSLSSHLLNKPGVSNIDKCADPQSRLILLDESLSKLSTEELPDSLTSKILDNSVEIIDHTLDLSYDSYSFQEILRQLLPNTLPILPNFETIGDLAYIRLIPDYSEHSRLIGEVILDKSGKKCVVGIFQDKAEVIAGSGDTKVNAAEHNLHIKYDFLKAPLAAGLESERNRLLEKFEKNSVICDTCAGVGHLALLAAQKGYNVISNSENEENYEALVANAINNQLDKKIYAFNQKPLEMLENIKESWASNDDKEAEEIQTQMVHYLLRSPDFNDLPHKKFNHLILEVKDPDFQELEKLYGFFKGVSYDPLPNLHFYVESSAAAPKEDIIEKLSKAWMHKIKDSQIQEVHYVRDKLYCISLQIPQEVAFSQDEILRSEGSVSEEENSEDLRETMSRQMDFMQRSIRESELVHTSLLMSNLNSLIISQQGKRQQSMPESPTKRFRPNK</sequence>
<dbReference type="EMBL" id="CAJZBQ010000047">
    <property type="protein sequence ID" value="CAG9329134.1"/>
    <property type="molecule type" value="Genomic_DNA"/>
</dbReference>
<keyword evidence="2" id="KW-0489">Methyltransferase</keyword>
<feature type="domain" description="SAM-dependent methyltransferase TRM5/TYW2-type" evidence="7">
    <location>
        <begin position="119"/>
        <end position="396"/>
    </location>
</feature>
<dbReference type="PROSITE" id="PS51684">
    <property type="entry name" value="SAM_MT_TRM5_TYW2"/>
    <property type="match status" value="1"/>
</dbReference>
<keyword evidence="9" id="KW-1185">Reference proteome</keyword>
<dbReference type="PANTHER" id="PTHR23245">
    <property type="entry name" value="TRNA METHYLTRANSFERASE"/>
    <property type="match status" value="1"/>
</dbReference>
<evidence type="ECO:0000256" key="4">
    <source>
        <dbReference type="ARBA" id="ARBA00022691"/>
    </source>
</evidence>
<dbReference type="GO" id="GO:0008175">
    <property type="term" value="F:tRNA methyltransferase activity"/>
    <property type="evidence" value="ECO:0007669"/>
    <property type="project" value="TreeGrafter"/>
</dbReference>
<dbReference type="Gene3D" id="3.30.300.110">
    <property type="entry name" value="Met-10+ protein-like domains"/>
    <property type="match status" value="1"/>
</dbReference>
<evidence type="ECO:0000256" key="2">
    <source>
        <dbReference type="ARBA" id="ARBA00022603"/>
    </source>
</evidence>
<keyword evidence="5" id="KW-0819">tRNA processing</keyword>
<evidence type="ECO:0000256" key="3">
    <source>
        <dbReference type="ARBA" id="ARBA00022679"/>
    </source>
</evidence>
<dbReference type="InterPro" id="IPR056743">
    <property type="entry name" value="TRM5-TYW2-like_MTfase"/>
</dbReference>
<evidence type="ECO:0000313" key="9">
    <source>
        <dbReference type="Proteomes" id="UP001162131"/>
    </source>
</evidence>
<dbReference type="PANTHER" id="PTHR23245:SF36">
    <property type="entry name" value="TRNA (GUANINE(37)-N1)-METHYLTRANSFERASE"/>
    <property type="match status" value="1"/>
</dbReference>
<dbReference type="InterPro" id="IPR030382">
    <property type="entry name" value="MeTrfase_TRM5/TYW2"/>
</dbReference>
<protein>
    <recommendedName>
        <fullName evidence="7">SAM-dependent methyltransferase TRM5/TYW2-type domain-containing protein</fullName>
    </recommendedName>
</protein>
<keyword evidence="1" id="KW-0963">Cytoplasm</keyword>
<feature type="region of interest" description="Disordered" evidence="6">
    <location>
        <begin position="455"/>
        <end position="476"/>
    </location>
</feature>
<evidence type="ECO:0000256" key="1">
    <source>
        <dbReference type="ARBA" id="ARBA00022490"/>
    </source>
</evidence>
<evidence type="ECO:0000256" key="5">
    <source>
        <dbReference type="ARBA" id="ARBA00022694"/>
    </source>
</evidence>
<dbReference type="GO" id="GO:0005737">
    <property type="term" value="C:cytoplasm"/>
    <property type="evidence" value="ECO:0007669"/>
    <property type="project" value="TreeGrafter"/>
</dbReference>
<evidence type="ECO:0000313" key="8">
    <source>
        <dbReference type="EMBL" id="CAG9329134.1"/>
    </source>
</evidence>
<evidence type="ECO:0000259" key="7">
    <source>
        <dbReference type="PROSITE" id="PS51684"/>
    </source>
</evidence>
<name>A0AAU9JW67_9CILI</name>
<dbReference type="InterPro" id="IPR029063">
    <property type="entry name" value="SAM-dependent_MTases_sf"/>
</dbReference>
<reference evidence="8" key="1">
    <citation type="submission" date="2021-09" db="EMBL/GenBank/DDBJ databases">
        <authorList>
            <consortium name="AG Swart"/>
            <person name="Singh M."/>
            <person name="Singh A."/>
            <person name="Seah K."/>
            <person name="Emmerich C."/>
        </authorList>
    </citation>
    <scope>NUCLEOTIDE SEQUENCE</scope>
    <source>
        <strain evidence="8">ATCC30299</strain>
    </source>
</reference>